<accession>A0A4P8J2S6</accession>
<dbReference type="EMBL" id="CP040078">
    <property type="protein sequence ID" value="QCP54443.1"/>
    <property type="molecule type" value="Genomic_DNA"/>
</dbReference>
<evidence type="ECO:0000313" key="1">
    <source>
        <dbReference type="EMBL" id="QCP54443.1"/>
    </source>
</evidence>
<proteinExistence type="predicted"/>
<dbReference type="Proteomes" id="UP000298656">
    <property type="component" value="Chromosome 2"/>
</dbReference>
<dbReference type="RefSeq" id="WP_137337208.1">
    <property type="nucleotide sequence ID" value="NZ_CP040078.1"/>
</dbReference>
<organism evidence="1 2">
    <name type="scientific">Trinickia violacea</name>
    <dbReference type="NCBI Taxonomy" id="2571746"/>
    <lineage>
        <taxon>Bacteria</taxon>
        <taxon>Pseudomonadati</taxon>
        <taxon>Pseudomonadota</taxon>
        <taxon>Betaproteobacteria</taxon>
        <taxon>Burkholderiales</taxon>
        <taxon>Burkholderiaceae</taxon>
        <taxon>Trinickia</taxon>
    </lineage>
</organism>
<reference evidence="1 2" key="1">
    <citation type="submission" date="2019-05" db="EMBL/GenBank/DDBJ databases">
        <title>Burkholderia sp. DHOD12, isolated from subtropical forest soil.</title>
        <authorList>
            <person name="Gao Z.-H."/>
            <person name="Qiu L.-H."/>
        </authorList>
    </citation>
    <scope>NUCLEOTIDE SEQUENCE [LARGE SCALE GENOMIC DNA]</scope>
    <source>
        <strain evidence="1 2">DHOD12</strain>
    </source>
</reference>
<gene>
    <name evidence="1" type="ORF">FAZ95_36635</name>
</gene>
<protein>
    <submittedName>
        <fullName evidence="1">Uncharacterized protein</fullName>
    </submittedName>
</protein>
<keyword evidence="2" id="KW-1185">Reference proteome</keyword>
<dbReference type="KEGG" id="tvl:FAZ95_36635"/>
<dbReference type="OrthoDB" id="9130172at2"/>
<name>A0A4P8J2S6_9BURK</name>
<dbReference type="AlphaFoldDB" id="A0A4P8J2S6"/>
<sequence length="67" mass="7433">MVAVDGPVKTVEDLHQRLELLESRVSPNAAVITGVKGVRIMRIVALISSNALHPVLFRRSGRRGRWC</sequence>
<evidence type="ECO:0000313" key="2">
    <source>
        <dbReference type="Proteomes" id="UP000298656"/>
    </source>
</evidence>